<dbReference type="SUPFAM" id="SSF50405">
    <property type="entry name" value="Actin-crosslinking proteins"/>
    <property type="match status" value="1"/>
</dbReference>
<dbReference type="Proteomes" id="UP000642748">
    <property type="component" value="Unassembled WGS sequence"/>
</dbReference>
<gene>
    <name evidence="1" type="ORF">Raf01_73250</name>
</gene>
<evidence type="ECO:0000313" key="1">
    <source>
        <dbReference type="EMBL" id="GIH19153.1"/>
    </source>
</evidence>
<accession>A0A8J3VUX9</accession>
<protein>
    <submittedName>
        <fullName evidence="1">Uncharacterized protein</fullName>
    </submittedName>
</protein>
<dbReference type="EMBL" id="BONZ01000077">
    <property type="protein sequence ID" value="GIH19153.1"/>
    <property type="molecule type" value="Genomic_DNA"/>
</dbReference>
<sequence length="100" mass="10612">MGARISPGADAHRLAGPVVRVRSRRPRHCEVPNSEWRVIGNRTAIGPWEEFDLFVNADGSVSLHAHANSPVVTAANAGSSPLIASSTAIGQGEEFDLLND</sequence>
<proteinExistence type="predicted"/>
<comment type="caution">
    <text evidence="1">The sequence shown here is derived from an EMBL/GenBank/DDBJ whole genome shotgun (WGS) entry which is preliminary data.</text>
</comment>
<dbReference type="AlphaFoldDB" id="A0A8J3VUX9"/>
<dbReference type="CDD" id="cd00257">
    <property type="entry name" value="beta-trefoil_FSCN-like"/>
    <property type="match status" value="1"/>
</dbReference>
<dbReference type="InterPro" id="IPR008999">
    <property type="entry name" value="Actin-crosslinking"/>
</dbReference>
<keyword evidence="2" id="KW-1185">Reference proteome</keyword>
<dbReference type="RefSeq" id="WP_203922629.1">
    <property type="nucleotide sequence ID" value="NZ_BONZ01000077.1"/>
</dbReference>
<name>A0A8J3VUX9_9ACTN</name>
<organism evidence="1 2">
    <name type="scientific">Rugosimonospora africana</name>
    <dbReference type="NCBI Taxonomy" id="556532"/>
    <lineage>
        <taxon>Bacteria</taxon>
        <taxon>Bacillati</taxon>
        <taxon>Actinomycetota</taxon>
        <taxon>Actinomycetes</taxon>
        <taxon>Micromonosporales</taxon>
        <taxon>Micromonosporaceae</taxon>
        <taxon>Rugosimonospora</taxon>
    </lineage>
</organism>
<evidence type="ECO:0000313" key="2">
    <source>
        <dbReference type="Proteomes" id="UP000642748"/>
    </source>
</evidence>
<dbReference type="Gene3D" id="2.80.10.50">
    <property type="match status" value="1"/>
</dbReference>
<reference evidence="1" key="1">
    <citation type="submission" date="2021-01" db="EMBL/GenBank/DDBJ databases">
        <title>Whole genome shotgun sequence of Rugosimonospora africana NBRC 104875.</title>
        <authorList>
            <person name="Komaki H."/>
            <person name="Tamura T."/>
        </authorList>
    </citation>
    <scope>NUCLEOTIDE SEQUENCE</scope>
    <source>
        <strain evidence="1">NBRC 104875</strain>
    </source>
</reference>